<gene>
    <name evidence="1" type="ORF">BGW38_007125</name>
</gene>
<accession>A0A9P6FLS7</accession>
<dbReference type="Proteomes" id="UP000780801">
    <property type="component" value="Unassembled WGS sequence"/>
</dbReference>
<dbReference type="Gene3D" id="3.10.129.10">
    <property type="entry name" value="Hotdog Thioesterase"/>
    <property type="match status" value="1"/>
</dbReference>
<name>A0A9P6FLS7_9FUNG</name>
<comment type="caution">
    <text evidence="1">The sequence shown here is derived from an EMBL/GenBank/DDBJ whole genome shotgun (WGS) entry which is preliminary data.</text>
</comment>
<dbReference type="SUPFAM" id="SSF54637">
    <property type="entry name" value="Thioesterase/thiol ester dehydrase-isomerase"/>
    <property type="match status" value="1"/>
</dbReference>
<dbReference type="AlphaFoldDB" id="A0A9P6FLS7"/>
<organism evidence="1 2">
    <name type="scientific">Lunasporangiospora selenospora</name>
    <dbReference type="NCBI Taxonomy" id="979761"/>
    <lineage>
        <taxon>Eukaryota</taxon>
        <taxon>Fungi</taxon>
        <taxon>Fungi incertae sedis</taxon>
        <taxon>Mucoromycota</taxon>
        <taxon>Mortierellomycotina</taxon>
        <taxon>Mortierellomycetes</taxon>
        <taxon>Mortierellales</taxon>
        <taxon>Mortierellaceae</taxon>
        <taxon>Lunasporangiospora</taxon>
    </lineage>
</organism>
<dbReference type="OrthoDB" id="2308728at2759"/>
<evidence type="ECO:0000313" key="1">
    <source>
        <dbReference type="EMBL" id="KAF9577577.1"/>
    </source>
</evidence>
<reference evidence="1" key="1">
    <citation type="journal article" date="2020" name="Fungal Divers.">
        <title>Resolving the Mortierellaceae phylogeny through synthesis of multi-gene phylogenetics and phylogenomics.</title>
        <authorList>
            <person name="Vandepol N."/>
            <person name="Liber J."/>
            <person name="Desiro A."/>
            <person name="Na H."/>
            <person name="Kennedy M."/>
            <person name="Barry K."/>
            <person name="Grigoriev I.V."/>
            <person name="Miller A.N."/>
            <person name="O'Donnell K."/>
            <person name="Stajich J.E."/>
            <person name="Bonito G."/>
        </authorList>
    </citation>
    <scope>NUCLEOTIDE SEQUENCE</scope>
    <source>
        <strain evidence="1">KOD1015</strain>
    </source>
</reference>
<sequence length="370" mass="41715">MSSDLATAPTKYPSPTGQVNIVFNQAVTSLRWIEATTEARHIESLFLLVDDARDTHIRQLLSVFPELSDKNRVVRYANLKLDQQFMLNDGGYLGSDIHGLPRPNFGQLFRVETRFIAIGKTSVKFQHRFWTVPKSQAKRDFNSISASEDNVLEDDEEPERVFASAEGSLVFVKWQTDENGRRFFKSTPGVFQDPSLAAPAAVQFLISDPPQPRSEGSVRPANAFRVPLNLRKSDEDQLGHVTNSRYVALLHDVLTYGLRTGYYSTGKGAFRTGADLHVIPQDSTSGVAVPKGSVYFKRANIYELYVGYERELKVKPGVAVWTWIEQDDRLPESFAVVRFEICATDKDGREQIVSLSRAIIREDVEQQQQP</sequence>
<feature type="non-terminal residue" evidence="1">
    <location>
        <position position="370"/>
    </location>
</feature>
<dbReference type="InterPro" id="IPR029069">
    <property type="entry name" value="HotDog_dom_sf"/>
</dbReference>
<keyword evidence="2" id="KW-1185">Reference proteome</keyword>
<evidence type="ECO:0000313" key="2">
    <source>
        <dbReference type="Proteomes" id="UP000780801"/>
    </source>
</evidence>
<evidence type="ECO:0008006" key="3">
    <source>
        <dbReference type="Google" id="ProtNLM"/>
    </source>
</evidence>
<protein>
    <recommendedName>
        <fullName evidence="3">Thioesterase/thiol ester dehydrase-isomerase</fullName>
    </recommendedName>
</protein>
<dbReference type="EMBL" id="JAABOA010004646">
    <property type="protein sequence ID" value="KAF9577577.1"/>
    <property type="molecule type" value="Genomic_DNA"/>
</dbReference>
<proteinExistence type="predicted"/>